<gene>
    <name evidence="2" type="ORF">FOZ60_012250</name>
</gene>
<feature type="compositionally biased region" description="Pro residues" evidence="1">
    <location>
        <begin position="94"/>
        <end position="103"/>
    </location>
</feature>
<organism evidence="2 3">
    <name type="scientific">Perkinsus olseni</name>
    <name type="common">Perkinsus atlanticus</name>
    <dbReference type="NCBI Taxonomy" id="32597"/>
    <lineage>
        <taxon>Eukaryota</taxon>
        <taxon>Sar</taxon>
        <taxon>Alveolata</taxon>
        <taxon>Perkinsozoa</taxon>
        <taxon>Perkinsea</taxon>
        <taxon>Perkinsida</taxon>
        <taxon>Perkinsidae</taxon>
        <taxon>Perkinsus</taxon>
    </lineage>
</organism>
<dbReference type="OrthoDB" id="436085at2759"/>
<evidence type="ECO:0000313" key="3">
    <source>
        <dbReference type="Proteomes" id="UP000541610"/>
    </source>
</evidence>
<comment type="caution">
    <text evidence="2">The sequence shown here is derived from an EMBL/GenBank/DDBJ whole genome shotgun (WGS) entry which is preliminary data.</text>
</comment>
<dbReference type="Proteomes" id="UP000541610">
    <property type="component" value="Unassembled WGS sequence"/>
</dbReference>
<evidence type="ECO:0000313" key="2">
    <source>
        <dbReference type="EMBL" id="KAF4681342.1"/>
    </source>
</evidence>
<evidence type="ECO:0000256" key="1">
    <source>
        <dbReference type="SAM" id="MobiDB-lite"/>
    </source>
</evidence>
<sequence length="413" mass="46033">MPVVVPELFVAAKTVTLQQREVPQKPVVLLPPLRVTATATTFGDYGKAQTVKDTKAPVVDTTPSVPRKRSRSQPVVRRRRRRTVPLCEPLELSPLPPRRPGLPPEARGSAANPLCRDDDDASEDMCFVAKPPCAEEDSSVFGRPLERERRTFSLPPIPVAARISPAAIEKRKREADEEVAVSMAAAVSHRYFTFAFTKTADGRKVPLENRHRVVLKLHQLNTDVAMPIAKHFNLRYSYLSEQPPDARKAGVTIREVSRKAKQQQQQPEIEERSKVWSARRRVASQLQKKLSDIAGWITAKKLKTEVQFLAEATKEKNVKDFVLNSRDSPSVMLGKVWSMNSAANNVDRAAKGRLQILRESAEAGECTCGGAASQAIQHILSRNSVPFSSFSESIFFCLRSGKFGWQIALLPKR</sequence>
<accession>A0A7J6NBS6</accession>
<protein>
    <submittedName>
        <fullName evidence="2">Uncharacterized protein</fullName>
    </submittedName>
</protein>
<dbReference type="AlphaFoldDB" id="A0A7J6NBS6"/>
<dbReference type="EMBL" id="JABANP010000523">
    <property type="protein sequence ID" value="KAF4681342.1"/>
    <property type="molecule type" value="Genomic_DNA"/>
</dbReference>
<reference evidence="2 3" key="1">
    <citation type="submission" date="2020-04" db="EMBL/GenBank/DDBJ databases">
        <title>Perkinsus olseni comparative genomics.</title>
        <authorList>
            <person name="Bogema D.R."/>
        </authorList>
    </citation>
    <scope>NUCLEOTIDE SEQUENCE [LARGE SCALE GENOMIC DNA]</scope>
    <source>
        <strain evidence="2">00978-12</strain>
    </source>
</reference>
<feature type="region of interest" description="Disordered" evidence="1">
    <location>
        <begin position="58"/>
        <end position="112"/>
    </location>
</feature>
<proteinExistence type="predicted"/>
<feature type="compositionally biased region" description="Basic residues" evidence="1">
    <location>
        <begin position="66"/>
        <end position="83"/>
    </location>
</feature>
<name>A0A7J6NBS6_PEROL</name>